<dbReference type="Proteomes" id="UP001215712">
    <property type="component" value="Unassembled WGS sequence"/>
</dbReference>
<dbReference type="GO" id="GO:0000981">
    <property type="term" value="F:DNA-binding transcription factor activity, RNA polymerase II-specific"/>
    <property type="evidence" value="ECO:0007669"/>
    <property type="project" value="InterPro"/>
</dbReference>
<evidence type="ECO:0000256" key="3">
    <source>
        <dbReference type="ARBA" id="ARBA00023242"/>
    </source>
</evidence>
<feature type="non-terminal residue" evidence="5">
    <location>
        <position position="525"/>
    </location>
</feature>
<feature type="compositionally biased region" description="Polar residues" evidence="4">
    <location>
        <begin position="82"/>
        <end position="93"/>
    </location>
</feature>
<dbReference type="PANTHER" id="PTHR38791:SF5">
    <property type="entry name" value="TRANSCRIPTION FACTOR DBAG-RELATED"/>
    <property type="match status" value="1"/>
</dbReference>
<keyword evidence="1" id="KW-0805">Transcription regulation</keyword>
<feature type="region of interest" description="Disordered" evidence="4">
    <location>
        <begin position="65"/>
        <end position="100"/>
    </location>
</feature>
<name>A0AAD6MXM7_9EURO</name>
<evidence type="ECO:0000313" key="6">
    <source>
        <dbReference type="Proteomes" id="UP001215712"/>
    </source>
</evidence>
<dbReference type="CDD" id="cd00067">
    <property type="entry name" value="GAL4"/>
    <property type="match status" value="1"/>
</dbReference>
<evidence type="ECO:0000256" key="1">
    <source>
        <dbReference type="ARBA" id="ARBA00023015"/>
    </source>
</evidence>
<evidence type="ECO:0000256" key="4">
    <source>
        <dbReference type="SAM" id="MobiDB-lite"/>
    </source>
</evidence>
<accession>A0AAD6MXM7</accession>
<keyword evidence="6" id="KW-1185">Reference proteome</keyword>
<keyword evidence="3" id="KW-0539">Nucleus</keyword>
<keyword evidence="2" id="KW-0804">Transcription</keyword>
<gene>
    <name evidence="5" type="ORF">N7493_003593</name>
</gene>
<evidence type="ECO:0000256" key="2">
    <source>
        <dbReference type="ARBA" id="ARBA00023163"/>
    </source>
</evidence>
<proteinExistence type="predicted"/>
<evidence type="ECO:0008006" key="7">
    <source>
        <dbReference type="Google" id="ProtNLM"/>
    </source>
</evidence>
<protein>
    <recommendedName>
        <fullName evidence="7">Zn(2)-C6 fungal-type domain-containing protein</fullName>
    </recommendedName>
</protein>
<dbReference type="Pfam" id="PF11951">
    <property type="entry name" value="Fungal_trans_2"/>
    <property type="match status" value="1"/>
</dbReference>
<dbReference type="PANTHER" id="PTHR38791">
    <property type="entry name" value="ZN(II)2CYS6 TRANSCRIPTION FACTOR (EUROFUNG)-RELATED-RELATED"/>
    <property type="match status" value="1"/>
</dbReference>
<organism evidence="5 6">
    <name type="scientific">Penicillium malachiteum</name>
    <dbReference type="NCBI Taxonomy" id="1324776"/>
    <lineage>
        <taxon>Eukaryota</taxon>
        <taxon>Fungi</taxon>
        <taxon>Dikarya</taxon>
        <taxon>Ascomycota</taxon>
        <taxon>Pezizomycotina</taxon>
        <taxon>Eurotiomycetes</taxon>
        <taxon>Eurotiomycetidae</taxon>
        <taxon>Eurotiales</taxon>
        <taxon>Aspergillaceae</taxon>
        <taxon>Penicillium</taxon>
    </lineage>
</organism>
<sequence>QNYAVLWTSKQKLRELSGEAYQGECSLCDRIQPICSQCKRAGKACGGYHDVPAFMFRDETDKAAQRSALAKSRSAERERTTHGTALSHTSKPTRSTRDQSKNVVLSWKCNQPALVVSVPASIPTNVENQGLDFFFTQFVTEISGLDDFSFIMSSTHLLQMPKVELPLKNAAISIGLAALSNVTRDRSLLLVAREKYVSCINLVRQAVENPDQANPHLILKLILLLGLYEMVCCNPNQIDMWTIHLDGAAALLKQTPTTFGRVIKGRDTRAQMQYYYIFMVKYFLAGGDLPDDLLNFDIDMIGSCHFDDMPALGLIDILVRFMKLHSTRNDPAFDPAVSLLVAIKLDSELEEWEQALPEKWKFTIEHSDDMKHTFHGKYILYKDLWASRDLNHYFWGRLALNEFIMNLSTTLATTGCFLPNDAEQRQRSLDTVSRMAMYTCAGAASQLGTYANAIPYEPANRVPRLNIVFMLLFSLTIAGSSAAAPDEVHDWVVQKLQEIGSSMGIQRAVELIPRIRQSRAVKVQS</sequence>
<dbReference type="EMBL" id="JAQJAN010000004">
    <property type="protein sequence ID" value="KAJ5732112.1"/>
    <property type="molecule type" value="Genomic_DNA"/>
</dbReference>
<comment type="caution">
    <text evidence="5">The sequence shown here is derived from an EMBL/GenBank/DDBJ whole genome shotgun (WGS) entry which is preliminary data.</text>
</comment>
<reference evidence="5" key="2">
    <citation type="submission" date="2023-01" db="EMBL/GenBank/DDBJ databases">
        <authorList>
            <person name="Petersen C."/>
        </authorList>
    </citation>
    <scope>NUCLEOTIDE SEQUENCE</scope>
    <source>
        <strain evidence="5">IBT 17514</strain>
    </source>
</reference>
<reference evidence="5" key="1">
    <citation type="journal article" date="2023" name="IMA Fungus">
        <title>Comparative genomic study of the Penicillium genus elucidates a diverse pangenome and 15 lateral gene transfer events.</title>
        <authorList>
            <person name="Petersen C."/>
            <person name="Sorensen T."/>
            <person name="Nielsen M.R."/>
            <person name="Sondergaard T.E."/>
            <person name="Sorensen J.L."/>
            <person name="Fitzpatrick D.A."/>
            <person name="Frisvad J.C."/>
            <person name="Nielsen K.L."/>
        </authorList>
    </citation>
    <scope>NUCLEOTIDE SEQUENCE</scope>
    <source>
        <strain evidence="5">IBT 17514</strain>
    </source>
</reference>
<dbReference type="GO" id="GO:0008270">
    <property type="term" value="F:zinc ion binding"/>
    <property type="evidence" value="ECO:0007669"/>
    <property type="project" value="InterPro"/>
</dbReference>
<dbReference type="InterPro" id="IPR001138">
    <property type="entry name" value="Zn2Cys6_DnaBD"/>
</dbReference>
<dbReference type="InterPro" id="IPR053175">
    <property type="entry name" value="DHMBA_Reg_Transcription_Factor"/>
</dbReference>
<dbReference type="InterPro" id="IPR021858">
    <property type="entry name" value="Fun_TF"/>
</dbReference>
<evidence type="ECO:0000313" key="5">
    <source>
        <dbReference type="EMBL" id="KAJ5732112.1"/>
    </source>
</evidence>
<dbReference type="AlphaFoldDB" id="A0AAD6MXM7"/>